<dbReference type="Proteomes" id="UP000243255">
    <property type="component" value="Unassembled WGS sequence"/>
</dbReference>
<dbReference type="AlphaFoldDB" id="A0A1M5M4R8"/>
<keyword evidence="6" id="KW-0547">Nucleotide-binding</keyword>
<keyword evidence="4" id="KW-0548">Nucleotidyltransferase</keyword>
<dbReference type="PANTHER" id="PTHR46173:SF1">
    <property type="entry name" value="CCA TRNA NUCLEOTIDYLTRANSFERASE 1, MITOCHONDRIAL"/>
    <property type="match status" value="1"/>
</dbReference>
<organism evidence="13 14">
    <name type="scientific">Asaccharospora irregularis DSM 2635</name>
    <dbReference type="NCBI Taxonomy" id="1121321"/>
    <lineage>
        <taxon>Bacteria</taxon>
        <taxon>Bacillati</taxon>
        <taxon>Bacillota</taxon>
        <taxon>Clostridia</taxon>
        <taxon>Peptostreptococcales</taxon>
        <taxon>Peptostreptococcaceae</taxon>
        <taxon>Asaccharospora</taxon>
    </lineage>
</organism>
<evidence type="ECO:0000256" key="1">
    <source>
        <dbReference type="ARBA" id="ARBA00001946"/>
    </source>
</evidence>
<evidence type="ECO:0000259" key="12">
    <source>
        <dbReference type="Pfam" id="PF13735"/>
    </source>
</evidence>
<dbReference type="Pfam" id="PF13735">
    <property type="entry name" value="tRNA_NucTran2_2"/>
    <property type="match status" value="1"/>
</dbReference>
<evidence type="ECO:0000256" key="3">
    <source>
        <dbReference type="ARBA" id="ARBA00022694"/>
    </source>
</evidence>
<dbReference type="GO" id="GO:0016779">
    <property type="term" value="F:nucleotidyltransferase activity"/>
    <property type="evidence" value="ECO:0007669"/>
    <property type="project" value="UniProtKB-KW"/>
</dbReference>
<dbReference type="GO" id="GO:0000166">
    <property type="term" value="F:nucleotide binding"/>
    <property type="evidence" value="ECO:0007669"/>
    <property type="project" value="UniProtKB-KW"/>
</dbReference>
<feature type="domain" description="CCA-adding enzyme C-terminal" evidence="12">
    <location>
        <begin position="251"/>
        <end position="394"/>
    </location>
</feature>
<keyword evidence="2 9" id="KW-0808">Transferase</keyword>
<evidence type="ECO:0000259" key="11">
    <source>
        <dbReference type="Pfam" id="PF12627"/>
    </source>
</evidence>
<evidence type="ECO:0000256" key="6">
    <source>
        <dbReference type="ARBA" id="ARBA00022741"/>
    </source>
</evidence>
<dbReference type="InterPro" id="IPR050264">
    <property type="entry name" value="Bact_CCA-adding_enz_type3_sf"/>
</dbReference>
<dbReference type="PANTHER" id="PTHR46173">
    <property type="entry name" value="CCA TRNA NUCLEOTIDYLTRANSFERASE 1, MITOCHONDRIAL"/>
    <property type="match status" value="1"/>
</dbReference>
<keyword evidence="5" id="KW-0479">Metal-binding</keyword>
<name>A0A1M5M4R8_9FIRM</name>
<protein>
    <submittedName>
        <fullName evidence="13">tRNA nucleotidyltransferase (CCA-adding enzyme)</fullName>
    </submittedName>
</protein>
<evidence type="ECO:0000256" key="7">
    <source>
        <dbReference type="ARBA" id="ARBA00022842"/>
    </source>
</evidence>
<dbReference type="InterPro" id="IPR043519">
    <property type="entry name" value="NT_sf"/>
</dbReference>
<dbReference type="GO" id="GO:0046872">
    <property type="term" value="F:metal ion binding"/>
    <property type="evidence" value="ECO:0007669"/>
    <property type="project" value="UniProtKB-KW"/>
</dbReference>
<dbReference type="SUPFAM" id="SSF81301">
    <property type="entry name" value="Nucleotidyltransferase"/>
    <property type="match status" value="1"/>
</dbReference>
<evidence type="ECO:0000256" key="8">
    <source>
        <dbReference type="ARBA" id="ARBA00022884"/>
    </source>
</evidence>
<dbReference type="InterPro" id="IPR032810">
    <property type="entry name" value="CCA-adding_enz_C"/>
</dbReference>
<comment type="similarity">
    <text evidence="9">Belongs to the tRNA nucleotidyltransferase/poly(A) polymerase family.</text>
</comment>
<dbReference type="SUPFAM" id="SSF81891">
    <property type="entry name" value="Poly A polymerase C-terminal region-like"/>
    <property type="match status" value="1"/>
</dbReference>
<keyword evidence="14" id="KW-1185">Reference proteome</keyword>
<dbReference type="GO" id="GO:0000049">
    <property type="term" value="F:tRNA binding"/>
    <property type="evidence" value="ECO:0007669"/>
    <property type="project" value="TreeGrafter"/>
</dbReference>
<dbReference type="GO" id="GO:0008033">
    <property type="term" value="P:tRNA processing"/>
    <property type="evidence" value="ECO:0007669"/>
    <property type="project" value="UniProtKB-KW"/>
</dbReference>
<keyword evidence="8 9" id="KW-0694">RNA-binding</keyword>
<dbReference type="Gene3D" id="1.10.246.80">
    <property type="match status" value="1"/>
</dbReference>
<reference evidence="14" key="1">
    <citation type="submission" date="2016-11" db="EMBL/GenBank/DDBJ databases">
        <authorList>
            <person name="Varghese N."/>
            <person name="Submissions S."/>
        </authorList>
    </citation>
    <scope>NUCLEOTIDE SEQUENCE [LARGE SCALE GENOMIC DNA]</scope>
    <source>
        <strain evidence="14">DSM 2635</strain>
    </source>
</reference>
<evidence type="ECO:0000313" key="13">
    <source>
        <dbReference type="EMBL" id="SHG72275.1"/>
    </source>
</evidence>
<evidence type="ECO:0000256" key="4">
    <source>
        <dbReference type="ARBA" id="ARBA00022695"/>
    </source>
</evidence>
<evidence type="ECO:0000256" key="9">
    <source>
        <dbReference type="RuleBase" id="RU003953"/>
    </source>
</evidence>
<dbReference type="Pfam" id="PF12627">
    <property type="entry name" value="PolyA_pol_RNAbd"/>
    <property type="match status" value="1"/>
</dbReference>
<feature type="domain" description="tRNA nucleotidyltransferase/poly(A) polymerase RNA and SrmB- binding" evidence="11">
    <location>
        <begin position="171"/>
        <end position="230"/>
    </location>
</feature>
<evidence type="ECO:0000256" key="5">
    <source>
        <dbReference type="ARBA" id="ARBA00022723"/>
    </source>
</evidence>
<evidence type="ECO:0000256" key="2">
    <source>
        <dbReference type="ARBA" id="ARBA00022679"/>
    </source>
</evidence>
<keyword evidence="7" id="KW-0460">Magnesium</keyword>
<dbReference type="EMBL" id="FQWX01000006">
    <property type="protein sequence ID" value="SHG72275.1"/>
    <property type="molecule type" value="Genomic_DNA"/>
</dbReference>
<accession>A0A1M5M4R8</accession>
<dbReference type="NCBIfam" id="NF009814">
    <property type="entry name" value="PRK13299.1"/>
    <property type="match status" value="1"/>
</dbReference>
<evidence type="ECO:0000259" key="10">
    <source>
        <dbReference type="Pfam" id="PF01743"/>
    </source>
</evidence>
<keyword evidence="3" id="KW-0819">tRNA processing</keyword>
<dbReference type="Gene3D" id="3.30.460.10">
    <property type="entry name" value="Beta Polymerase, domain 2"/>
    <property type="match status" value="1"/>
</dbReference>
<comment type="cofactor">
    <cofactor evidence="1">
        <name>Mg(2+)</name>
        <dbReference type="ChEBI" id="CHEBI:18420"/>
    </cofactor>
</comment>
<proteinExistence type="inferred from homology"/>
<dbReference type="OrthoDB" id="9805698at2"/>
<sequence>MFNINIPTKVETIIECLELNGYEAYIVGGCVRDSLLGKIPNDWDITTNATPNEIINIFEKTIPTGIKHGTVTVLVDNIPFEVTTYRIDGEYSDGRHPDSVKFTESINKDLSRRDFTINAMAYNPKKGVVDIFDGCKDLDKKLIRCVGNPSIRFEEDALRMLRAIRFSAQLNFTIEETTINSIKEKSPLIKEVSIERIQSEINKILLFDSSKLYLLKKVGLLEYIIPEICDDLSEILIFTNNIESNLHLKLTMLFRNMSLDSTHYVLRRLRYDNKTINRVLILSKYRDYNIELDRISIKRILNKLGDLTLFEDLIKLKMANLSNEDPETLNLLNIQKRANIIIQQKECFLIKDLALNGKDLISIGVNRGREIGETLDKLLEIVIENPELNNKDELNKIVLEMIN</sequence>
<gene>
    <name evidence="13" type="ORF">SAMN04488530_10635</name>
</gene>
<evidence type="ECO:0000313" key="14">
    <source>
        <dbReference type="Proteomes" id="UP000243255"/>
    </source>
</evidence>
<dbReference type="RefSeq" id="WP_073124579.1">
    <property type="nucleotide sequence ID" value="NZ_BAABCH010000022.1"/>
</dbReference>
<dbReference type="Gene3D" id="1.10.3090.10">
    <property type="entry name" value="cca-adding enzyme, domain 2"/>
    <property type="match status" value="1"/>
</dbReference>
<dbReference type="InterPro" id="IPR002646">
    <property type="entry name" value="PolA_pol_head_dom"/>
</dbReference>
<feature type="domain" description="Poly A polymerase head" evidence="10">
    <location>
        <begin position="24"/>
        <end position="144"/>
    </location>
</feature>
<dbReference type="STRING" id="1121321.SAMN04488530_10635"/>
<dbReference type="InterPro" id="IPR032828">
    <property type="entry name" value="PolyA_RNA-bd"/>
</dbReference>
<dbReference type="Pfam" id="PF01743">
    <property type="entry name" value="PolyA_pol"/>
    <property type="match status" value="1"/>
</dbReference>
<dbReference type="CDD" id="cd05398">
    <property type="entry name" value="NT_ClassII-CCAase"/>
    <property type="match status" value="1"/>
</dbReference>